<dbReference type="Gene3D" id="2.60.40.10">
    <property type="entry name" value="Immunoglobulins"/>
    <property type="match status" value="1"/>
</dbReference>
<keyword evidence="3" id="KW-1185">Reference proteome</keyword>
<comment type="caution">
    <text evidence="2">The sequence shown here is derived from an EMBL/GenBank/DDBJ whole genome shotgun (WGS) entry which is preliminary data.</text>
</comment>
<dbReference type="InterPro" id="IPR013783">
    <property type="entry name" value="Ig-like_fold"/>
</dbReference>
<proteinExistence type="predicted"/>
<evidence type="ECO:0000313" key="3">
    <source>
        <dbReference type="Proteomes" id="UP001139450"/>
    </source>
</evidence>
<evidence type="ECO:0000313" key="2">
    <source>
        <dbReference type="EMBL" id="MCJ8211483.1"/>
    </source>
</evidence>
<name>A0A9X1X869_9SPHI</name>
<dbReference type="EMBL" id="JALJEJ010000010">
    <property type="protein sequence ID" value="MCJ8211483.1"/>
    <property type="molecule type" value="Genomic_DNA"/>
</dbReference>
<accession>A0A9X1X869</accession>
<protein>
    <submittedName>
        <fullName evidence="2">Fibronectin type III-like domain-contianing protein</fullName>
    </submittedName>
</protein>
<gene>
    <name evidence="2" type="ORF">MUY27_17320</name>
</gene>
<dbReference type="AlphaFoldDB" id="A0A9X1X869"/>
<dbReference type="InterPro" id="IPR026891">
    <property type="entry name" value="Fn3-like"/>
</dbReference>
<reference evidence="2" key="1">
    <citation type="submission" date="2022-04" db="EMBL/GenBank/DDBJ databases">
        <title>Mucilaginibacter sp. RS28 isolated from freshwater.</title>
        <authorList>
            <person name="Ko S.-R."/>
        </authorList>
    </citation>
    <scope>NUCLEOTIDE SEQUENCE</scope>
    <source>
        <strain evidence="2">RS28</strain>
    </source>
</reference>
<feature type="domain" description="Fibronectin type III-like" evidence="1">
    <location>
        <begin position="2"/>
        <end position="39"/>
    </location>
</feature>
<evidence type="ECO:0000259" key="1">
    <source>
        <dbReference type="Pfam" id="PF14310"/>
    </source>
</evidence>
<organism evidence="2 3">
    <name type="scientific">Mucilaginibacter straminoryzae</name>
    <dbReference type="NCBI Taxonomy" id="2932774"/>
    <lineage>
        <taxon>Bacteria</taxon>
        <taxon>Pseudomonadati</taxon>
        <taxon>Bacteroidota</taxon>
        <taxon>Sphingobacteriia</taxon>
        <taxon>Sphingobacteriales</taxon>
        <taxon>Sphingobacteriaceae</taxon>
        <taxon>Mucilaginibacter</taxon>
    </lineage>
</organism>
<dbReference type="Pfam" id="PF14310">
    <property type="entry name" value="Fn3-like"/>
    <property type="match status" value="1"/>
</dbReference>
<dbReference type="Proteomes" id="UP001139450">
    <property type="component" value="Unassembled WGS sequence"/>
</dbReference>
<sequence length="43" mass="4980">MVASVTRPLKELKGMKRVYLQHGETKTISFNITLDELKFDDII</sequence>